<comment type="caution">
    <text evidence="2">The sequence shown here is derived from an EMBL/GenBank/DDBJ whole genome shotgun (WGS) entry which is preliminary data.</text>
</comment>
<dbReference type="Proteomes" id="UP000584587">
    <property type="component" value="Unassembled WGS sequence"/>
</dbReference>
<dbReference type="RefSeq" id="WP_168105073.1">
    <property type="nucleotide sequence ID" value="NZ_CP051215.1"/>
</dbReference>
<evidence type="ECO:0000313" key="2">
    <source>
        <dbReference type="EMBL" id="NKE38595.1"/>
    </source>
</evidence>
<accession>A0A846TSW1</accession>
<dbReference type="AlphaFoldDB" id="A0A846TSW1"/>
<organism evidence="2 3">
    <name type="scientific">Spiroplasma platyhelix PALS-1</name>
    <dbReference type="NCBI Taxonomy" id="1276218"/>
    <lineage>
        <taxon>Bacteria</taxon>
        <taxon>Bacillati</taxon>
        <taxon>Mycoplasmatota</taxon>
        <taxon>Mollicutes</taxon>
        <taxon>Entomoplasmatales</taxon>
        <taxon>Spiroplasmataceae</taxon>
        <taxon>Spiroplasma</taxon>
    </lineage>
</organism>
<sequence length="205" mass="23963">MNVISIIVLTVILVLTICLVTFLLSLFQKHRKAVLNNFAKDLNHNYQNAQLKKIEIKELPVAIDEIKEDIYFCNKAVIGNYDSPARVINEKNFNVSSLLEANKLETFYHYKIINLGTSKFVPLNKIDLLVTKSKVYLYHPLEPETITLNKIKNVTIFWEKNTLIQRKEFFPGVGFNCQKRSYFLLFQTYNEMLKFLTCLNLTYLL</sequence>
<reference evidence="2 3" key="1">
    <citation type="submission" date="2020-04" db="EMBL/GenBank/DDBJ databases">
        <title>Complete genome sequence of Spiroplasma platyhelix ATCC 51748, an insect isolate.</title>
        <authorList>
            <person name="Green E.A."/>
            <person name="Klassen J.L."/>
        </authorList>
    </citation>
    <scope>NUCLEOTIDE SEQUENCE [LARGE SCALE GENOMIC DNA]</scope>
    <source>
        <strain evidence="2 3">PALS-1</strain>
    </source>
</reference>
<proteinExistence type="predicted"/>
<keyword evidence="1" id="KW-0812">Transmembrane</keyword>
<protein>
    <submittedName>
        <fullName evidence="2">Uncharacterized protein</fullName>
    </submittedName>
</protein>
<keyword evidence="3" id="KW-1185">Reference proteome</keyword>
<feature type="transmembrane region" description="Helical" evidence="1">
    <location>
        <begin position="6"/>
        <end position="27"/>
    </location>
</feature>
<dbReference type="EMBL" id="JAAVVK010000002">
    <property type="protein sequence ID" value="NKE38595.1"/>
    <property type="molecule type" value="Genomic_DNA"/>
</dbReference>
<gene>
    <name evidence="2" type="ORF">HER12_02355</name>
</gene>
<keyword evidence="1" id="KW-1133">Transmembrane helix</keyword>
<evidence type="ECO:0000256" key="1">
    <source>
        <dbReference type="SAM" id="Phobius"/>
    </source>
</evidence>
<name>A0A846TSW1_9MOLU</name>
<keyword evidence="1" id="KW-0472">Membrane</keyword>
<evidence type="ECO:0000313" key="3">
    <source>
        <dbReference type="Proteomes" id="UP000584587"/>
    </source>
</evidence>